<dbReference type="eggNOG" id="ENOG5033JUH">
    <property type="taxonomic scope" value="Bacteria"/>
</dbReference>
<evidence type="ECO:0000313" key="2">
    <source>
        <dbReference type="Proteomes" id="UP000016626"/>
    </source>
</evidence>
<dbReference type="InterPro" id="IPR015231">
    <property type="entry name" value="DUF1934"/>
</dbReference>
<dbReference type="SUPFAM" id="SSF50814">
    <property type="entry name" value="Lipocalins"/>
    <property type="match status" value="1"/>
</dbReference>
<dbReference type="HOGENOM" id="CLU_163971_0_0_0"/>
<proteinExistence type="predicted"/>
<dbReference type="AlphaFoldDB" id="U2PV09"/>
<sequence>MMKVKIKSLDNFNQNYEKLFELEKVLEQKEKKEYYYGDEYGNCKIIDKGDSIEIYRYGEINSRQIFQSNKNTPFTYITKQFHGKYKIFTKKIQKENRKIVLEYDIIHSNEVINSINLELQFIDVPSK</sequence>
<reference evidence="1 2" key="1">
    <citation type="submission" date="2013-06" db="EMBL/GenBank/DDBJ databases">
        <authorList>
            <person name="Weinstock G."/>
            <person name="Sodergren E."/>
            <person name="Lobos E.A."/>
            <person name="Fulton L."/>
            <person name="Fulton R."/>
            <person name="Courtney L."/>
            <person name="Fronick C."/>
            <person name="O'Laughlin M."/>
            <person name="Godfrey J."/>
            <person name="Wilson R.M."/>
            <person name="Miner T."/>
            <person name="Farmer C."/>
            <person name="Delehaunty K."/>
            <person name="Cordes M."/>
            <person name="Minx P."/>
            <person name="Tomlinson C."/>
            <person name="Chen J."/>
            <person name="Wollam A."/>
            <person name="Pepin K.H."/>
            <person name="Bhonagiri V."/>
            <person name="Zhang X."/>
            <person name="Warren W."/>
            <person name="Mitreva M."/>
            <person name="Mardis E.R."/>
            <person name="Wilson R.K."/>
        </authorList>
    </citation>
    <scope>NUCLEOTIDE SEQUENCE [LARGE SCALE GENOMIC DNA]</scope>
    <source>
        <strain evidence="1 2">F0279</strain>
    </source>
</reference>
<protein>
    <recommendedName>
        <fullName evidence="3">DUF1934 domain-containing protein</fullName>
    </recommendedName>
</protein>
<dbReference type="InterPro" id="IPR012674">
    <property type="entry name" value="Calycin"/>
</dbReference>
<dbReference type="Gene3D" id="2.40.128.20">
    <property type="match status" value="1"/>
</dbReference>
<comment type="caution">
    <text evidence="1">The sequence shown here is derived from an EMBL/GenBank/DDBJ whole genome shotgun (WGS) entry which is preliminary data.</text>
</comment>
<accession>U2PV09</accession>
<evidence type="ECO:0000313" key="1">
    <source>
        <dbReference type="EMBL" id="ERK47936.1"/>
    </source>
</evidence>
<name>U2PV09_LEPWF</name>
<evidence type="ECO:0008006" key="3">
    <source>
        <dbReference type="Google" id="ProtNLM"/>
    </source>
</evidence>
<dbReference type="PATRIC" id="fig|888055.3.peg.2106"/>
<dbReference type="EMBL" id="AWVM01000111">
    <property type="protein sequence ID" value="ERK47936.1"/>
    <property type="molecule type" value="Genomic_DNA"/>
</dbReference>
<organism evidence="1 2">
    <name type="scientific">Leptotrichia wadei (strain F0279)</name>
    <dbReference type="NCBI Taxonomy" id="888055"/>
    <lineage>
        <taxon>Bacteria</taxon>
        <taxon>Fusobacteriati</taxon>
        <taxon>Fusobacteriota</taxon>
        <taxon>Fusobacteriia</taxon>
        <taxon>Fusobacteriales</taxon>
        <taxon>Leptotrichiaceae</taxon>
        <taxon>Leptotrichia</taxon>
    </lineage>
</organism>
<gene>
    <name evidence="1" type="ORF">HMPREF9015_02195</name>
</gene>
<dbReference type="Proteomes" id="UP000016626">
    <property type="component" value="Unassembled WGS sequence"/>
</dbReference>
<dbReference type="Pfam" id="PF09148">
    <property type="entry name" value="DUF1934"/>
    <property type="match status" value="1"/>
</dbReference>